<dbReference type="AlphaFoldDB" id="A0A0A8ZI35"/>
<dbReference type="EMBL" id="GBRH01259424">
    <property type="protein sequence ID" value="JAD38471.1"/>
    <property type="molecule type" value="Transcribed_RNA"/>
</dbReference>
<organism evidence="1">
    <name type="scientific">Arundo donax</name>
    <name type="common">Giant reed</name>
    <name type="synonym">Donax arundinaceus</name>
    <dbReference type="NCBI Taxonomy" id="35708"/>
    <lineage>
        <taxon>Eukaryota</taxon>
        <taxon>Viridiplantae</taxon>
        <taxon>Streptophyta</taxon>
        <taxon>Embryophyta</taxon>
        <taxon>Tracheophyta</taxon>
        <taxon>Spermatophyta</taxon>
        <taxon>Magnoliopsida</taxon>
        <taxon>Liliopsida</taxon>
        <taxon>Poales</taxon>
        <taxon>Poaceae</taxon>
        <taxon>PACMAD clade</taxon>
        <taxon>Arundinoideae</taxon>
        <taxon>Arundineae</taxon>
        <taxon>Arundo</taxon>
    </lineage>
</organism>
<name>A0A0A8ZI35_ARUDO</name>
<reference evidence="1" key="1">
    <citation type="submission" date="2014-09" db="EMBL/GenBank/DDBJ databases">
        <authorList>
            <person name="Magalhaes I.L.F."/>
            <person name="Oliveira U."/>
            <person name="Santos F.R."/>
            <person name="Vidigal T.H.D.A."/>
            <person name="Brescovit A.D."/>
            <person name="Santos A.J."/>
        </authorList>
    </citation>
    <scope>NUCLEOTIDE SEQUENCE</scope>
    <source>
        <tissue evidence="1">Shoot tissue taken approximately 20 cm above the soil surface</tissue>
    </source>
</reference>
<proteinExistence type="predicted"/>
<sequence>MNEPDIDSVSMQHVIPSCLCCKYLFHSFLGL</sequence>
<accession>A0A0A8ZI35</accession>
<evidence type="ECO:0000313" key="1">
    <source>
        <dbReference type="EMBL" id="JAD38471.1"/>
    </source>
</evidence>
<reference evidence="1" key="2">
    <citation type="journal article" date="2015" name="Data Brief">
        <title>Shoot transcriptome of the giant reed, Arundo donax.</title>
        <authorList>
            <person name="Barrero R.A."/>
            <person name="Guerrero F.D."/>
            <person name="Moolhuijzen P."/>
            <person name="Goolsby J.A."/>
            <person name="Tidwell J."/>
            <person name="Bellgard S.E."/>
            <person name="Bellgard M.I."/>
        </authorList>
    </citation>
    <scope>NUCLEOTIDE SEQUENCE</scope>
    <source>
        <tissue evidence="1">Shoot tissue taken approximately 20 cm above the soil surface</tissue>
    </source>
</reference>
<protein>
    <submittedName>
        <fullName evidence="1">Uncharacterized protein</fullName>
    </submittedName>
</protein>